<dbReference type="InterPro" id="IPR012334">
    <property type="entry name" value="Pectin_lyas_fold"/>
</dbReference>
<evidence type="ECO:0000313" key="4">
    <source>
        <dbReference type="EMBL" id="SDK55714.1"/>
    </source>
</evidence>
<dbReference type="GO" id="GO:0016829">
    <property type="term" value="F:lyase activity"/>
    <property type="evidence" value="ECO:0007669"/>
    <property type="project" value="UniProtKB-KW"/>
</dbReference>
<feature type="signal peptide" evidence="1">
    <location>
        <begin position="1"/>
        <end position="31"/>
    </location>
</feature>
<sequence>MASANPLTRRALLGGAAGAAAVAALGAPAAAQTASATAGADVPWATLGAQNGTLGGGAAVRRFVHGSPVGSVATLELEATGYALVELKATGDSVTLRNTTGIRANTLVVRAALPDAPNGGGVQATLNLYVNGAFRQALTLSSAQTYLYRGGTTNPKDPHGGGAPHRFYNDFPFKVTGAAIAPGSTITLKKDAANTAAWYAIDCVDFEAAPAPLARPANSISVIDYGADPTFQTDSTTAIQNAVNAGRAQGRTVWLPAGKYLTHSLAGVPLDLTGATVQGAGMWHTTVYRRPPLPSSNTYRTKITVGSGTRLSDLQIDSNAVYRGENRAGAADYSIEAQGAGGWTIERVWTRHCDANWLSGTGGTVRHCRSSDSYGDGFNVNNSNVPNPDKLGHDMLVEHNYQRGAGDDGFAVYSDAGASGQSAQIERVTVRRNTSVAPYWANGLRIAGGRDIEFRDNLVDSVSSNSAIDIGIYGVTGFPLESAVVDGNVLIGGGGWNSVRHGVRITSPNAESYFADEYTNVVFTNNTVKDSLRAGIFIDLWRNHVVMSGNTVDHPAEQGVYIRSNVTGTGEFDGNEVVNLLPGEVQYANDSAATFTVTGSGNSWQ</sequence>
<dbReference type="InterPro" id="IPR024535">
    <property type="entry name" value="RHGA/B-epi-like_pectate_lyase"/>
</dbReference>
<dbReference type="SMART" id="SM00710">
    <property type="entry name" value="PbH1"/>
    <property type="match status" value="6"/>
</dbReference>
<evidence type="ECO:0000256" key="1">
    <source>
        <dbReference type="SAM" id="SignalP"/>
    </source>
</evidence>
<dbReference type="Gene3D" id="2.160.20.10">
    <property type="entry name" value="Single-stranded right-handed beta-helix, Pectin lyase-like"/>
    <property type="match status" value="1"/>
</dbReference>
<gene>
    <name evidence="4" type="ORF">SAMN05216298_0533</name>
</gene>
<keyword evidence="1" id="KW-0732">Signal</keyword>
<dbReference type="STRING" id="380244.SAMN05216298_0533"/>
<evidence type="ECO:0000313" key="5">
    <source>
        <dbReference type="Proteomes" id="UP000198662"/>
    </source>
</evidence>
<dbReference type="Proteomes" id="UP000198662">
    <property type="component" value="Unassembled WGS sequence"/>
</dbReference>
<accession>A0A1G9CWA8</accession>
<dbReference type="RefSeq" id="WP_091042262.1">
    <property type="nucleotide sequence ID" value="NZ_FNGF01000001.1"/>
</dbReference>
<dbReference type="InterPro" id="IPR006626">
    <property type="entry name" value="PbH1"/>
</dbReference>
<dbReference type="AlphaFoldDB" id="A0A1G9CWA8"/>
<dbReference type="InterPro" id="IPR006311">
    <property type="entry name" value="TAT_signal"/>
</dbReference>
<dbReference type="OrthoDB" id="5476529at2"/>
<feature type="domain" description="CBM6/CBM35/CBM36-like 1" evidence="3">
    <location>
        <begin position="42"/>
        <end position="208"/>
    </location>
</feature>
<evidence type="ECO:0000259" key="3">
    <source>
        <dbReference type="Pfam" id="PF22815"/>
    </source>
</evidence>
<dbReference type="EMBL" id="FNGF01000001">
    <property type="protein sequence ID" value="SDK55714.1"/>
    <property type="molecule type" value="Genomic_DNA"/>
</dbReference>
<evidence type="ECO:0000259" key="2">
    <source>
        <dbReference type="Pfam" id="PF12708"/>
    </source>
</evidence>
<dbReference type="PROSITE" id="PS51318">
    <property type="entry name" value="TAT"/>
    <property type="match status" value="1"/>
</dbReference>
<reference evidence="5" key="1">
    <citation type="submission" date="2016-10" db="EMBL/GenBank/DDBJ databases">
        <authorList>
            <person name="Varghese N."/>
            <person name="Submissions S."/>
        </authorList>
    </citation>
    <scope>NUCLEOTIDE SEQUENCE [LARGE SCALE GENOMIC DNA]</scope>
    <source>
        <strain evidence="5">CGMCC 4.3147</strain>
    </source>
</reference>
<dbReference type="InterPro" id="IPR033801">
    <property type="entry name" value="CBM6-CBM35-CBM36-like_1"/>
</dbReference>
<feature type="domain" description="Rhamnogalacturonase A/B/Epimerase-like pectate lyase" evidence="2">
    <location>
        <begin position="220"/>
        <end position="434"/>
    </location>
</feature>
<name>A0A1G9CWA8_9ACTN</name>
<feature type="chain" id="PRO_5039661511" evidence="1">
    <location>
        <begin position="32"/>
        <end position="605"/>
    </location>
</feature>
<keyword evidence="5" id="KW-1185">Reference proteome</keyword>
<organism evidence="4 5">
    <name type="scientific">Glycomyces sambucus</name>
    <dbReference type="NCBI Taxonomy" id="380244"/>
    <lineage>
        <taxon>Bacteria</taxon>
        <taxon>Bacillati</taxon>
        <taxon>Actinomycetota</taxon>
        <taxon>Actinomycetes</taxon>
        <taxon>Glycomycetales</taxon>
        <taxon>Glycomycetaceae</taxon>
        <taxon>Glycomyces</taxon>
    </lineage>
</organism>
<keyword evidence="4" id="KW-0456">Lyase</keyword>
<dbReference type="SUPFAM" id="SSF51126">
    <property type="entry name" value="Pectin lyase-like"/>
    <property type="match status" value="1"/>
</dbReference>
<protein>
    <submittedName>
        <fullName evidence="4">Pectate lyase superfamily protein</fullName>
    </submittedName>
</protein>
<dbReference type="InterPro" id="IPR011050">
    <property type="entry name" value="Pectin_lyase_fold/virulence"/>
</dbReference>
<proteinExistence type="predicted"/>
<dbReference type="Pfam" id="PF12708">
    <property type="entry name" value="Pect-lyase_RHGA_epim"/>
    <property type="match status" value="1"/>
</dbReference>
<dbReference type="Pfam" id="PF22815">
    <property type="entry name" value="CatAgl_D1"/>
    <property type="match status" value="1"/>
</dbReference>